<name>A0A1R4JNW7_9ACTN</name>
<evidence type="ECO:0000313" key="1">
    <source>
        <dbReference type="EMBL" id="SJN33485.1"/>
    </source>
</evidence>
<gene>
    <name evidence="1" type="ORF">FM114_08620</name>
</gene>
<proteinExistence type="predicted"/>
<reference evidence="1 2" key="1">
    <citation type="submission" date="2017-02" db="EMBL/GenBank/DDBJ databases">
        <authorList>
            <person name="Peterson S.W."/>
        </authorList>
    </citation>
    <scope>NUCLEOTIDE SEQUENCE [LARGE SCALE GENOMIC DNA]</scope>
    <source>
        <strain evidence="1 2">LSP_Lj1</strain>
    </source>
</reference>
<dbReference type="Proteomes" id="UP000188342">
    <property type="component" value="Unassembled WGS sequence"/>
</dbReference>
<dbReference type="AlphaFoldDB" id="A0A1R4JNW7"/>
<dbReference type="EMBL" id="FUKQ01000032">
    <property type="protein sequence ID" value="SJN33485.1"/>
    <property type="molecule type" value="Genomic_DNA"/>
</dbReference>
<protein>
    <submittedName>
        <fullName evidence="1">Uncharacterized protein</fullName>
    </submittedName>
</protein>
<sequence length="85" mass="9784">MTTGDQTFRRLQSLARSTAAKQRTAAPTQELLTRHLLESFLHRLTLTPHQGDFILKGGIAPDMTTLVDWVCRWWTARPWLLIPSR</sequence>
<evidence type="ECO:0000313" key="2">
    <source>
        <dbReference type="Proteomes" id="UP000188342"/>
    </source>
</evidence>
<keyword evidence="2" id="KW-1185">Reference proteome</keyword>
<organism evidence="1 2">
    <name type="scientific">Luteococcus japonicus LSP_Lj1</name>
    <dbReference type="NCBI Taxonomy" id="1255658"/>
    <lineage>
        <taxon>Bacteria</taxon>
        <taxon>Bacillati</taxon>
        <taxon>Actinomycetota</taxon>
        <taxon>Actinomycetes</taxon>
        <taxon>Propionibacteriales</taxon>
        <taxon>Propionibacteriaceae</taxon>
        <taxon>Luteococcus</taxon>
    </lineage>
</organism>
<accession>A0A1R4JNW7</accession>